<dbReference type="InterPro" id="IPR030678">
    <property type="entry name" value="Peptide/Ni-bd"/>
</dbReference>
<evidence type="ECO:0000313" key="7">
    <source>
        <dbReference type="Proteomes" id="UP000237655"/>
    </source>
</evidence>
<dbReference type="KEGG" id="thas:C6Y53_11655"/>
<dbReference type="Gene3D" id="3.90.76.10">
    <property type="entry name" value="Dipeptide-binding Protein, Domain 1"/>
    <property type="match status" value="1"/>
</dbReference>
<feature type="chain" id="PRO_5015490150" evidence="4">
    <location>
        <begin position="30"/>
        <end position="519"/>
    </location>
</feature>
<dbReference type="SUPFAM" id="SSF53850">
    <property type="entry name" value="Periplasmic binding protein-like II"/>
    <property type="match status" value="1"/>
</dbReference>
<evidence type="ECO:0000256" key="1">
    <source>
        <dbReference type="ARBA" id="ARBA00004418"/>
    </source>
</evidence>
<dbReference type="GO" id="GO:0015833">
    <property type="term" value="P:peptide transport"/>
    <property type="evidence" value="ECO:0007669"/>
    <property type="project" value="TreeGrafter"/>
</dbReference>
<dbReference type="PANTHER" id="PTHR30290:SF38">
    <property type="entry name" value="D,D-DIPEPTIDE-BINDING PERIPLASMIC PROTEIN DDPA-RELATED"/>
    <property type="match status" value="1"/>
</dbReference>
<dbReference type="GO" id="GO:0043190">
    <property type="term" value="C:ATP-binding cassette (ABC) transporter complex"/>
    <property type="evidence" value="ECO:0007669"/>
    <property type="project" value="InterPro"/>
</dbReference>
<keyword evidence="7" id="KW-1185">Reference proteome</keyword>
<name>A0A2S0MRG0_9RHOB</name>
<organism evidence="6 7">
    <name type="scientific">Pukyongiella litopenaei</name>
    <dbReference type="NCBI Taxonomy" id="2605946"/>
    <lineage>
        <taxon>Bacteria</taxon>
        <taxon>Pseudomonadati</taxon>
        <taxon>Pseudomonadota</taxon>
        <taxon>Alphaproteobacteria</taxon>
        <taxon>Rhodobacterales</taxon>
        <taxon>Paracoccaceae</taxon>
        <taxon>Pukyongiella</taxon>
    </lineage>
</organism>
<evidence type="ECO:0000256" key="3">
    <source>
        <dbReference type="ARBA" id="ARBA00022729"/>
    </source>
</evidence>
<reference evidence="7" key="1">
    <citation type="submission" date="2018-03" db="EMBL/GenBank/DDBJ databases">
        <title>Genomic analysis of the strain SH-1 isolated from shrimp intestine.</title>
        <authorList>
            <person name="Kim Y.-S."/>
            <person name="Kim S.-E."/>
            <person name="Kim K.-H."/>
        </authorList>
    </citation>
    <scope>NUCLEOTIDE SEQUENCE [LARGE SCALE GENOMIC DNA]</scope>
    <source>
        <strain evidence="7">SH-1</strain>
    </source>
</reference>
<gene>
    <name evidence="6" type="ORF">C6Y53_11655</name>
</gene>
<protein>
    <submittedName>
        <fullName evidence="6">ABC transporter substrate-binding protein</fullName>
    </submittedName>
</protein>
<dbReference type="GO" id="GO:1904680">
    <property type="term" value="F:peptide transmembrane transporter activity"/>
    <property type="evidence" value="ECO:0007669"/>
    <property type="project" value="TreeGrafter"/>
</dbReference>
<dbReference type="Gene3D" id="3.40.190.10">
    <property type="entry name" value="Periplasmic binding protein-like II"/>
    <property type="match status" value="1"/>
</dbReference>
<dbReference type="AlphaFoldDB" id="A0A2S0MRG0"/>
<dbReference type="InterPro" id="IPR039424">
    <property type="entry name" value="SBP_5"/>
</dbReference>
<dbReference type="Pfam" id="PF00496">
    <property type="entry name" value="SBP_bac_5"/>
    <property type="match status" value="1"/>
</dbReference>
<dbReference type="EMBL" id="CP027665">
    <property type="protein sequence ID" value="AVO38283.1"/>
    <property type="molecule type" value="Genomic_DNA"/>
</dbReference>
<evidence type="ECO:0000313" key="6">
    <source>
        <dbReference type="EMBL" id="AVO38283.1"/>
    </source>
</evidence>
<dbReference type="Proteomes" id="UP000237655">
    <property type="component" value="Chromosome"/>
</dbReference>
<accession>A0A2S0MRG0</accession>
<feature type="domain" description="Solute-binding protein family 5" evidence="5">
    <location>
        <begin position="80"/>
        <end position="420"/>
    </location>
</feature>
<dbReference type="PIRSF" id="PIRSF002741">
    <property type="entry name" value="MppA"/>
    <property type="match status" value="1"/>
</dbReference>
<dbReference type="Gene3D" id="3.10.105.10">
    <property type="entry name" value="Dipeptide-binding Protein, Domain 3"/>
    <property type="match status" value="1"/>
</dbReference>
<evidence type="ECO:0000259" key="5">
    <source>
        <dbReference type="Pfam" id="PF00496"/>
    </source>
</evidence>
<dbReference type="GO" id="GO:0030288">
    <property type="term" value="C:outer membrane-bounded periplasmic space"/>
    <property type="evidence" value="ECO:0007669"/>
    <property type="project" value="UniProtKB-ARBA"/>
</dbReference>
<dbReference type="RefSeq" id="WP_106472597.1">
    <property type="nucleotide sequence ID" value="NZ_CP027665.1"/>
</dbReference>
<evidence type="ECO:0000256" key="4">
    <source>
        <dbReference type="SAM" id="SignalP"/>
    </source>
</evidence>
<dbReference type="PANTHER" id="PTHR30290">
    <property type="entry name" value="PERIPLASMIC BINDING COMPONENT OF ABC TRANSPORTER"/>
    <property type="match status" value="1"/>
</dbReference>
<dbReference type="InterPro" id="IPR000914">
    <property type="entry name" value="SBP_5_dom"/>
</dbReference>
<sequence>MKHFTSRKALGALLSATILTSAPLGTALAQEPKEGGTIIYANNSGPGQLDPQMAASLVELEVLAHVMEGLVSMDENYSAKPMLAESYEISDDGKTFTFKLRQGVKFHNGQEMTSEDVKATYERYAEVSPGKGTLADVKEYRTPDPYTFVIELNNLNAVFIDQLKTPVYPLYIMPASQRNAPPREIEVIGTGPFKPGEWVKDSHLIIEKNADYQAREDSDGPSGYVGKKTVYVDAVRYNFLPEANARVAAMQTGEADITTSLPLDLAKRLEGAEGVEPVTVFPYCQQYLIVHSGQAPTDNRLIRQAIRTAADVDDLILASGEAANKNFSMVYPGGDYFIGEENAGWYDAGDPEAAKTLLEEAGYKGEQILLQTNTNYDYMRDSIIVLGEQLKAAGMNVKLDVTDWTTNASNLQSGNGGWNVSTTSFCSNPILGPQQWETMIYNFPHIENNEKLDTAYAKFYSSLALPDRVAAWKDIEAEVLEGAYMIKVSDRGSNRALATDLKGFRPYNINTFWDMWLDR</sequence>
<proteinExistence type="inferred from homology"/>
<keyword evidence="3 4" id="KW-0732">Signal</keyword>
<comment type="similarity">
    <text evidence="2">Belongs to the bacterial solute-binding protein 5 family.</text>
</comment>
<feature type="signal peptide" evidence="4">
    <location>
        <begin position="1"/>
        <end position="29"/>
    </location>
</feature>
<comment type="subcellular location">
    <subcellularLocation>
        <location evidence="1">Periplasm</location>
    </subcellularLocation>
</comment>
<evidence type="ECO:0000256" key="2">
    <source>
        <dbReference type="ARBA" id="ARBA00005695"/>
    </source>
</evidence>